<keyword evidence="4 5" id="KW-0472">Membrane</keyword>
<evidence type="ECO:0000256" key="5">
    <source>
        <dbReference type="SAM" id="Phobius"/>
    </source>
</evidence>
<evidence type="ECO:0000256" key="2">
    <source>
        <dbReference type="ARBA" id="ARBA00022692"/>
    </source>
</evidence>
<keyword evidence="3 5" id="KW-1133">Transmembrane helix</keyword>
<dbReference type="AlphaFoldDB" id="A0A645GGY8"/>
<keyword evidence="2 5" id="KW-0812">Transmembrane</keyword>
<feature type="transmembrane region" description="Helical" evidence="5">
    <location>
        <begin position="72"/>
        <end position="90"/>
    </location>
</feature>
<evidence type="ECO:0000256" key="4">
    <source>
        <dbReference type="ARBA" id="ARBA00023136"/>
    </source>
</evidence>
<dbReference type="PANTHER" id="PTHR43701">
    <property type="entry name" value="MEMBRANE TRANSPORTER PROTEIN MJ0441-RELATED"/>
    <property type="match status" value="1"/>
</dbReference>
<accession>A0A645GGY8</accession>
<organism evidence="6">
    <name type="scientific">bioreactor metagenome</name>
    <dbReference type="NCBI Taxonomy" id="1076179"/>
    <lineage>
        <taxon>unclassified sequences</taxon>
        <taxon>metagenomes</taxon>
        <taxon>ecological metagenomes</taxon>
    </lineage>
</organism>
<reference evidence="6" key="1">
    <citation type="submission" date="2019-08" db="EMBL/GenBank/DDBJ databases">
        <authorList>
            <person name="Kucharzyk K."/>
            <person name="Murdoch R.W."/>
            <person name="Higgins S."/>
            <person name="Loffler F."/>
        </authorList>
    </citation>
    <scope>NUCLEOTIDE SEQUENCE</scope>
</reference>
<evidence type="ECO:0000313" key="6">
    <source>
        <dbReference type="EMBL" id="MPN26198.1"/>
    </source>
</evidence>
<dbReference type="InterPro" id="IPR051598">
    <property type="entry name" value="TSUP/Inactive_protease-like"/>
</dbReference>
<proteinExistence type="predicted"/>
<sequence length="126" mass="13210">MDNPYILAGIGFAVGILSGMGVGGGSLLIILLTLLAGVPQRTAQGINLLYFLPTASVAIFIHLHRGNIDKEAALKSSMGGVITAVLFGILAQKIEGDTLRKIFALIIFAAGLSELFTAKSRDNPEE</sequence>
<feature type="transmembrane region" description="Helical" evidence="5">
    <location>
        <begin position="6"/>
        <end position="36"/>
    </location>
</feature>
<dbReference type="PANTHER" id="PTHR43701:SF2">
    <property type="entry name" value="MEMBRANE TRANSPORTER PROTEIN YJNA-RELATED"/>
    <property type="match status" value="1"/>
</dbReference>
<comment type="subcellular location">
    <subcellularLocation>
        <location evidence="1">Membrane</location>
        <topology evidence="1">Multi-pass membrane protein</topology>
    </subcellularLocation>
</comment>
<dbReference type="EMBL" id="VSSQ01075648">
    <property type="protein sequence ID" value="MPN26198.1"/>
    <property type="molecule type" value="Genomic_DNA"/>
</dbReference>
<dbReference type="InterPro" id="IPR002781">
    <property type="entry name" value="TM_pro_TauE-like"/>
</dbReference>
<dbReference type="Pfam" id="PF01925">
    <property type="entry name" value="TauE"/>
    <property type="match status" value="1"/>
</dbReference>
<evidence type="ECO:0000256" key="1">
    <source>
        <dbReference type="ARBA" id="ARBA00004141"/>
    </source>
</evidence>
<gene>
    <name evidence="6" type="ORF">SDC9_173622</name>
</gene>
<name>A0A645GGY8_9ZZZZ</name>
<dbReference type="GO" id="GO:0016020">
    <property type="term" value="C:membrane"/>
    <property type="evidence" value="ECO:0007669"/>
    <property type="project" value="UniProtKB-SubCell"/>
</dbReference>
<protein>
    <submittedName>
        <fullName evidence="6">Uncharacterized protein</fullName>
    </submittedName>
</protein>
<evidence type="ECO:0000256" key="3">
    <source>
        <dbReference type="ARBA" id="ARBA00022989"/>
    </source>
</evidence>
<feature type="transmembrane region" description="Helical" evidence="5">
    <location>
        <begin position="48"/>
        <end position="66"/>
    </location>
</feature>
<comment type="caution">
    <text evidence="6">The sequence shown here is derived from an EMBL/GenBank/DDBJ whole genome shotgun (WGS) entry which is preliminary data.</text>
</comment>